<dbReference type="InterPro" id="IPR007737">
    <property type="entry name" value="Mga_HTH"/>
</dbReference>
<evidence type="ECO:0000313" key="7">
    <source>
        <dbReference type="Proteomes" id="UP001529340"/>
    </source>
</evidence>
<organism evidence="6 7">
    <name type="scientific">Amedibacillus dolichus</name>
    <dbReference type="NCBI Taxonomy" id="31971"/>
    <lineage>
        <taxon>Bacteria</taxon>
        <taxon>Bacillati</taxon>
        <taxon>Bacillota</taxon>
        <taxon>Erysipelotrichia</taxon>
        <taxon>Erysipelotrichales</taxon>
        <taxon>Erysipelotrichaceae</taxon>
        <taxon>Amedibacillus</taxon>
    </lineage>
</organism>
<evidence type="ECO:0000256" key="2">
    <source>
        <dbReference type="ARBA" id="ARBA00023015"/>
    </source>
</evidence>
<dbReference type="Gene3D" id="1.10.10.10">
    <property type="entry name" value="Winged helix-like DNA-binding domain superfamily/Winged helix DNA-binding domain"/>
    <property type="match status" value="2"/>
</dbReference>
<comment type="caution">
    <text evidence="6">The sequence shown here is derived from an EMBL/GenBank/DDBJ whole genome shotgun (WGS) entry which is preliminary data.</text>
</comment>
<keyword evidence="2" id="KW-0805">Transcription regulation</keyword>
<evidence type="ECO:0000259" key="5">
    <source>
        <dbReference type="PROSITE" id="PS51372"/>
    </source>
</evidence>
<proteinExistence type="predicted"/>
<dbReference type="SUPFAM" id="SSF63520">
    <property type="entry name" value="PTS-regulatory domain, PRD"/>
    <property type="match status" value="2"/>
</dbReference>
<evidence type="ECO:0000313" key="6">
    <source>
        <dbReference type="EMBL" id="MDM8157329.1"/>
    </source>
</evidence>
<dbReference type="Pfam" id="PF05043">
    <property type="entry name" value="Mga"/>
    <property type="match status" value="1"/>
</dbReference>
<keyword evidence="3" id="KW-0010">Activator</keyword>
<accession>A0ABT7UCL1</accession>
<dbReference type="Pfam" id="PF00874">
    <property type="entry name" value="PRD"/>
    <property type="match status" value="2"/>
</dbReference>
<reference evidence="6" key="1">
    <citation type="submission" date="2023-06" db="EMBL/GenBank/DDBJ databases">
        <title>Identification and characterization of horizontal gene transfer across gut microbiota members of farm animals based on homology search.</title>
        <authorList>
            <person name="Schwarzerova J."/>
            <person name="Nykrynova M."/>
            <person name="Jureckova K."/>
            <person name="Cejkova D."/>
            <person name="Rychlik I."/>
        </authorList>
    </citation>
    <scope>NUCLEOTIDE SEQUENCE</scope>
    <source>
        <strain evidence="6">ET39</strain>
    </source>
</reference>
<dbReference type="InterPro" id="IPR050661">
    <property type="entry name" value="BglG_antiterminators"/>
</dbReference>
<dbReference type="PANTHER" id="PTHR30185:SF18">
    <property type="entry name" value="TRANSCRIPTIONAL REGULATOR MTLR"/>
    <property type="match status" value="1"/>
</dbReference>
<dbReference type="RefSeq" id="WP_289607789.1">
    <property type="nucleotide sequence ID" value="NZ_JAUDCG010000025.1"/>
</dbReference>
<dbReference type="Gene3D" id="1.10.1790.10">
    <property type="entry name" value="PRD domain"/>
    <property type="match status" value="1"/>
</dbReference>
<dbReference type="Pfam" id="PF08279">
    <property type="entry name" value="HTH_11"/>
    <property type="match status" value="1"/>
</dbReference>
<dbReference type="InterPro" id="IPR036388">
    <property type="entry name" value="WH-like_DNA-bd_sf"/>
</dbReference>
<dbReference type="InterPro" id="IPR013196">
    <property type="entry name" value="HTH_11"/>
</dbReference>
<dbReference type="InterPro" id="IPR011608">
    <property type="entry name" value="PRD"/>
</dbReference>
<dbReference type="EMBL" id="JAUDCG010000025">
    <property type="protein sequence ID" value="MDM8157329.1"/>
    <property type="molecule type" value="Genomic_DNA"/>
</dbReference>
<sequence>MKNRVELDLLEILLKEQTITAKALAARLGVSNRTIRSYLDDVQEILRLFDLTLIRKCGNGYWIEGSLHARLHLQNYLEEQKNIAHRSSPTERIDYLLYALLTSRERVRFAHLAQTLYISRSSLYGDLKKAQLIVQEYHLRIEQHRSRGIVLYGDEKEKRKLLFWLVKKIHNEKDRYYQNETMRSFVERCFSMDFTNEKILQLLHKFEEKNQLRFGRNDLEYLRLMFYLSIERIRNGFDVTYDGDQSELASKISFMRNIPHSQEVLDSLFHIPFSEAEIRYLSLLFLSLQHTTIPTEDALIKRQVQHIIERFIPSIYQQMPIRHREEFENGLRHHLMDILSKARYDYDYSNPQTARIKEEYTIAYVLAEKIVPIVQEEAQIDFPDDEVAYIAVHIAAAIEQSIEPVKVLFLYEHRYSELKFAISLIQAHIKEIEIVGVMRYQDYRMLIDVPAHAVLFTSFAMQSDAERIYQIPLLPDKTFINDLRETMRRYFVRQDVHLYR</sequence>
<protein>
    <submittedName>
        <fullName evidence="6">PRD domain-containing protein</fullName>
    </submittedName>
</protein>
<dbReference type="Proteomes" id="UP001529340">
    <property type="component" value="Unassembled WGS sequence"/>
</dbReference>
<dbReference type="PROSITE" id="PS51372">
    <property type="entry name" value="PRD_2"/>
    <property type="match status" value="1"/>
</dbReference>
<evidence type="ECO:0000256" key="4">
    <source>
        <dbReference type="ARBA" id="ARBA00023163"/>
    </source>
</evidence>
<name>A0ABT7UCL1_9FIRM</name>
<keyword evidence="7" id="KW-1185">Reference proteome</keyword>
<keyword evidence="4" id="KW-0804">Transcription</keyword>
<feature type="domain" description="PRD" evidence="5">
    <location>
        <begin position="299"/>
        <end position="404"/>
    </location>
</feature>
<dbReference type="InterPro" id="IPR036634">
    <property type="entry name" value="PRD_sf"/>
</dbReference>
<keyword evidence="1" id="KW-0677">Repeat</keyword>
<gene>
    <name evidence="6" type="ORF">QUV96_06735</name>
</gene>
<dbReference type="PANTHER" id="PTHR30185">
    <property type="entry name" value="CRYPTIC BETA-GLUCOSIDE BGL OPERON ANTITERMINATOR"/>
    <property type="match status" value="1"/>
</dbReference>
<evidence type="ECO:0000256" key="1">
    <source>
        <dbReference type="ARBA" id="ARBA00022737"/>
    </source>
</evidence>
<evidence type="ECO:0000256" key="3">
    <source>
        <dbReference type="ARBA" id="ARBA00023159"/>
    </source>
</evidence>
<reference evidence="6" key="2">
    <citation type="submission" date="2023-06" db="EMBL/GenBank/DDBJ databases">
        <authorList>
            <person name="Zeman M."/>
            <person name="Kubasova T."/>
            <person name="Jahodarova E."/>
            <person name="Nykrynova M."/>
            <person name="Rychlik I."/>
        </authorList>
    </citation>
    <scope>NUCLEOTIDE SEQUENCE</scope>
    <source>
        <strain evidence="6">ET39</strain>
    </source>
</reference>